<evidence type="ECO:0008006" key="4">
    <source>
        <dbReference type="Google" id="ProtNLM"/>
    </source>
</evidence>
<organism evidence="2 3">
    <name type="scientific">Kitasatospora paracochleata</name>
    <dbReference type="NCBI Taxonomy" id="58354"/>
    <lineage>
        <taxon>Bacteria</taxon>
        <taxon>Bacillati</taxon>
        <taxon>Actinomycetota</taxon>
        <taxon>Actinomycetes</taxon>
        <taxon>Kitasatosporales</taxon>
        <taxon>Streptomycetaceae</taxon>
        <taxon>Kitasatospora</taxon>
    </lineage>
</organism>
<dbReference type="RefSeq" id="WP_253804792.1">
    <property type="nucleotide sequence ID" value="NZ_JAMZDX010000009.1"/>
</dbReference>
<comment type="caution">
    <text evidence="2">The sequence shown here is derived from an EMBL/GenBank/DDBJ whole genome shotgun (WGS) entry which is preliminary data.</text>
</comment>
<keyword evidence="3" id="KW-1185">Reference proteome</keyword>
<proteinExistence type="predicted"/>
<evidence type="ECO:0000313" key="3">
    <source>
        <dbReference type="Proteomes" id="UP001206483"/>
    </source>
</evidence>
<evidence type="ECO:0000256" key="1">
    <source>
        <dbReference type="SAM" id="MobiDB-lite"/>
    </source>
</evidence>
<gene>
    <name evidence="2" type="ORF">FHR36_007660</name>
</gene>
<dbReference type="Gene3D" id="3.40.630.30">
    <property type="match status" value="1"/>
</dbReference>
<accession>A0ABT1JBD8</accession>
<name>A0ABT1JBD8_9ACTN</name>
<dbReference type="Proteomes" id="UP001206483">
    <property type="component" value="Unassembled WGS sequence"/>
</dbReference>
<sequence length="70" mass="7535">MPDLMPGLPSGYRARPATADDTGDIHRLVATCERALFGRVQTDLGRIAADLARPGLVPEPDTRLIHDRAG</sequence>
<feature type="region of interest" description="Disordered" evidence="1">
    <location>
        <begin position="1"/>
        <end position="20"/>
    </location>
</feature>
<dbReference type="EMBL" id="JAMZDX010000009">
    <property type="protein sequence ID" value="MCP2314459.1"/>
    <property type="molecule type" value="Genomic_DNA"/>
</dbReference>
<reference evidence="2 3" key="1">
    <citation type="submission" date="2022-06" db="EMBL/GenBank/DDBJ databases">
        <title>Sequencing the genomes of 1000 actinobacteria strains.</title>
        <authorList>
            <person name="Klenk H.-P."/>
        </authorList>
    </citation>
    <scope>NUCLEOTIDE SEQUENCE [LARGE SCALE GENOMIC DNA]</scope>
    <source>
        <strain evidence="2 3">DSM 41656</strain>
    </source>
</reference>
<evidence type="ECO:0000313" key="2">
    <source>
        <dbReference type="EMBL" id="MCP2314459.1"/>
    </source>
</evidence>
<protein>
    <recommendedName>
        <fullName evidence="4">GNAT family N-acetyltransferase</fullName>
    </recommendedName>
</protein>